<keyword evidence="5" id="KW-0813">Transport</keyword>
<evidence type="ECO:0000256" key="9">
    <source>
        <dbReference type="ARBA" id="ARBA00023136"/>
    </source>
</evidence>
<evidence type="ECO:0000256" key="10">
    <source>
        <dbReference type="ARBA" id="ARBA00024479"/>
    </source>
</evidence>
<evidence type="ECO:0000256" key="8">
    <source>
        <dbReference type="ARBA" id="ARBA00023055"/>
    </source>
</evidence>
<evidence type="ECO:0000256" key="2">
    <source>
        <dbReference type="ARBA" id="ARBA00004623"/>
    </source>
</evidence>
<dbReference type="EMBL" id="JABSTU010000006">
    <property type="protein sequence ID" value="KAH8027249.1"/>
    <property type="molecule type" value="Genomic_DNA"/>
</dbReference>
<gene>
    <name evidence="13" type="ORF">HPB51_003756</name>
</gene>
<dbReference type="GO" id="GO:0032266">
    <property type="term" value="F:phosphatidylinositol-3-phosphate binding"/>
    <property type="evidence" value="ECO:0007669"/>
    <property type="project" value="TreeGrafter"/>
</dbReference>
<dbReference type="PANTHER" id="PTHR13190">
    <property type="entry name" value="AUTOPHAGY-RELATED 2, ISOFORM A"/>
    <property type="match status" value="1"/>
</dbReference>
<evidence type="ECO:0000256" key="4">
    <source>
        <dbReference type="ARBA" id="ARBA00018070"/>
    </source>
</evidence>
<evidence type="ECO:0000256" key="12">
    <source>
        <dbReference type="SAM" id="MobiDB-lite"/>
    </source>
</evidence>
<proteinExistence type="inferred from homology"/>
<accession>A0A9J6DZE5</accession>
<evidence type="ECO:0000256" key="1">
    <source>
        <dbReference type="ARBA" id="ARBA00004406"/>
    </source>
</evidence>
<feature type="compositionally biased region" description="Acidic residues" evidence="12">
    <location>
        <begin position="316"/>
        <end position="327"/>
    </location>
</feature>
<comment type="catalytic activity">
    <reaction evidence="10">
        <text>a 1,2-diacyl-sn-glycero-3-phospho-L-serine(in) = a 1,2-diacyl-sn-glycero-3-phospho-L-serine(out)</text>
        <dbReference type="Rhea" id="RHEA:38663"/>
        <dbReference type="ChEBI" id="CHEBI:57262"/>
    </reaction>
</comment>
<dbReference type="GO" id="GO:0034045">
    <property type="term" value="C:phagophore assembly site membrane"/>
    <property type="evidence" value="ECO:0007669"/>
    <property type="project" value="UniProtKB-SubCell"/>
</dbReference>
<evidence type="ECO:0000256" key="7">
    <source>
        <dbReference type="ARBA" id="ARBA00023006"/>
    </source>
</evidence>
<reference evidence="13" key="2">
    <citation type="submission" date="2021-09" db="EMBL/GenBank/DDBJ databases">
        <authorList>
            <person name="Jia N."/>
            <person name="Wang J."/>
            <person name="Shi W."/>
            <person name="Du L."/>
            <person name="Sun Y."/>
            <person name="Zhan W."/>
            <person name="Jiang J."/>
            <person name="Wang Q."/>
            <person name="Zhang B."/>
            <person name="Ji P."/>
            <person name="Sakyi L.B."/>
            <person name="Cui X."/>
            <person name="Yuan T."/>
            <person name="Jiang B."/>
            <person name="Yang W."/>
            <person name="Lam T.T.-Y."/>
            <person name="Chang Q."/>
            <person name="Ding S."/>
            <person name="Wang X."/>
            <person name="Zhu J."/>
            <person name="Ruan X."/>
            <person name="Zhao L."/>
            <person name="Wei J."/>
            <person name="Que T."/>
            <person name="Du C."/>
            <person name="Cheng J."/>
            <person name="Dai P."/>
            <person name="Han X."/>
            <person name="Huang E."/>
            <person name="Gao Y."/>
            <person name="Liu J."/>
            <person name="Shao H."/>
            <person name="Ye R."/>
            <person name="Li L."/>
            <person name="Wei W."/>
            <person name="Wang X."/>
            <person name="Wang C."/>
            <person name="Huo Q."/>
            <person name="Li W."/>
            <person name="Guo W."/>
            <person name="Chen H."/>
            <person name="Chen S."/>
            <person name="Zhou L."/>
            <person name="Zhou L."/>
            <person name="Ni X."/>
            <person name="Tian J."/>
            <person name="Zhou Y."/>
            <person name="Sheng Y."/>
            <person name="Liu T."/>
            <person name="Pan Y."/>
            <person name="Xia L."/>
            <person name="Li J."/>
            <person name="Zhao F."/>
            <person name="Cao W."/>
        </authorList>
    </citation>
    <scope>NUCLEOTIDE SEQUENCE</scope>
    <source>
        <strain evidence="13">Rmic-2018</strain>
        <tissue evidence="13">Larvae</tissue>
    </source>
</reference>
<dbReference type="InterPro" id="IPR026849">
    <property type="entry name" value="ATG2"/>
</dbReference>
<dbReference type="GO" id="GO:0061723">
    <property type="term" value="P:glycophagy"/>
    <property type="evidence" value="ECO:0007669"/>
    <property type="project" value="TreeGrafter"/>
</dbReference>
<feature type="region of interest" description="Disordered" evidence="12">
    <location>
        <begin position="304"/>
        <end position="332"/>
    </location>
</feature>
<dbReference type="Proteomes" id="UP000821866">
    <property type="component" value="Chromosome 4"/>
</dbReference>
<evidence type="ECO:0000313" key="14">
    <source>
        <dbReference type="Proteomes" id="UP000821866"/>
    </source>
</evidence>
<evidence type="ECO:0000313" key="13">
    <source>
        <dbReference type="EMBL" id="KAH8027249.1"/>
    </source>
</evidence>
<dbReference type="PANTHER" id="PTHR13190:SF1">
    <property type="entry name" value="AUTOPHAGY-RELATED 2, ISOFORM A"/>
    <property type="match status" value="1"/>
</dbReference>
<organism evidence="13 14">
    <name type="scientific">Rhipicephalus microplus</name>
    <name type="common">Cattle tick</name>
    <name type="synonym">Boophilus microplus</name>
    <dbReference type="NCBI Taxonomy" id="6941"/>
    <lineage>
        <taxon>Eukaryota</taxon>
        <taxon>Metazoa</taxon>
        <taxon>Ecdysozoa</taxon>
        <taxon>Arthropoda</taxon>
        <taxon>Chelicerata</taxon>
        <taxon>Arachnida</taxon>
        <taxon>Acari</taxon>
        <taxon>Parasitiformes</taxon>
        <taxon>Ixodida</taxon>
        <taxon>Ixodoidea</taxon>
        <taxon>Ixodidae</taxon>
        <taxon>Rhipicephalinae</taxon>
        <taxon>Rhipicephalus</taxon>
        <taxon>Boophilus</taxon>
    </lineage>
</organism>
<keyword evidence="7" id="KW-0072">Autophagy</keyword>
<dbReference type="GO" id="GO:0061908">
    <property type="term" value="C:phagophore"/>
    <property type="evidence" value="ECO:0007669"/>
    <property type="project" value="TreeGrafter"/>
</dbReference>
<comment type="catalytic activity">
    <reaction evidence="11">
        <text>a 1,2-diacyl-sn-glycero-3-phosphoethanolamine(in) = a 1,2-diacyl-sn-glycero-3-phosphoethanolamine(out)</text>
        <dbReference type="Rhea" id="RHEA:38895"/>
        <dbReference type="ChEBI" id="CHEBI:64612"/>
    </reaction>
</comment>
<keyword evidence="6" id="KW-0256">Endoplasmic reticulum</keyword>
<comment type="subcellular location">
    <subcellularLocation>
        <location evidence="1">Endoplasmic reticulum membrane</location>
        <topology evidence="1">Peripheral membrane protein</topology>
    </subcellularLocation>
    <subcellularLocation>
        <location evidence="2">Preautophagosomal structure membrane</location>
        <topology evidence="2">Peripheral membrane protein</topology>
    </subcellularLocation>
</comment>
<feature type="compositionally biased region" description="Low complexity" evidence="12">
    <location>
        <begin position="306"/>
        <end position="315"/>
    </location>
</feature>
<evidence type="ECO:0000256" key="6">
    <source>
        <dbReference type="ARBA" id="ARBA00022824"/>
    </source>
</evidence>
<sequence>MNVGCPRLPSLRGGGWLTAREKGQVCSVWDRATPLPVLYKSGDGVTSTKAPSFVVSEPEVADMLSLVIETNADHSQGVKTIKVALGVSDTTLRHRMTPFRRSWVKQFVDFFDVIDEEVLGYQPLGVVTEFHLTLSNCAIDYRPLSLPYQTLVSMESFSISSNITANTTTSQLRIIAEEVFLYISDKVSKDDPPDLSDGYVCVADTDLFDISARTTDVPGQRVSTIKMKASNNITNLRTCVDSCQALQALVTYLASDGDLASDPSPPPEPSSCGGGGSGTVLVEHLGSVTGMMADHLQSLVASAMHESCSSSSSSSSEEEDEDSDESFQDARGGYKYTHYVDNMRNKRHVADLRLEAHENEADGVASSQSRAECHISSTVDSSYSDEEFCILEDYPGVGIMPRSGEPQIRMLVTEPIEVRENYFSSAARNTDQLRAPRNFPEAMQKYTLREMTLVWYMYGGCDFESSITPTEALQREGLKLIHIPGV</sequence>
<dbReference type="GO" id="GO:0034727">
    <property type="term" value="P:piecemeal microautophagy of the nucleus"/>
    <property type="evidence" value="ECO:0007669"/>
    <property type="project" value="TreeGrafter"/>
</dbReference>
<dbReference type="GO" id="GO:0000422">
    <property type="term" value="P:autophagy of mitochondrion"/>
    <property type="evidence" value="ECO:0007669"/>
    <property type="project" value="TreeGrafter"/>
</dbReference>
<dbReference type="GO" id="GO:0006869">
    <property type="term" value="P:lipid transport"/>
    <property type="evidence" value="ECO:0007669"/>
    <property type="project" value="UniProtKB-KW"/>
</dbReference>
<feature type="region of interest" description="Disordered" evidence="12">
    <location>
        <begin position="257"/>
        <end position="278"/>
    </location>
</feature>
<dbReference type="VEuPathDB" id="VectorBase:LOC119168535"/>
<dbReference type="GO" id="GO:0000045">
    <property type="term" value="P:autophagosome assembly"/>
    <property type="evidence" value="ECO:0007669"/>
    <property type="project" value="TreeGrafter"/>
</dbReference>
<dbReference type="Pfam" id="PF13329">
    <property type="entry name" value="ATG2_CAD"/>
    <property type="match status" value="1"/>
</dbReference>
<comment type="caution">
    <text evidence="13">The sequence shown here is derived from an EMBL/GenBank/DDBJ whole genome shotgun (WGS) entry which is preliminary data.</text>
</comment>
<dbReference type="GO" id="GO:0005789">
    <property type="term" value="C:endoplasmic reticulum membrane"/>
    <property type="evidence" value="ECO:0007669"/>
    <property type="project" value="UniProtKB-SubCell"/>
</dbReference>
<evidence type="ECO:0000256" key="3">
    <source>
        <dbReference type="ARBA" id="ARBA00009714"/>
    </source>
</evidence>
<keyword evidence="14" id="KW-1185">Reference proteome</keyword>
<reference evidence="13" key="1">
    <citation type="journal article" date="2020" name="Cell">
        <title>Large-Scale Comparative Analyses of Tick Genomes Elucidate Their Genetic Diversity and Vector Capacities.</title>
        <authorList>
            <consortium name="Tick Genome and Microbiome Consortium (TIGMIC)"/>
            <person name="Jia N."/>
            <person name="Wang J."/>
            <person name="Shi W."/>
            <person name="Du L."/>
            <person name="Sun Y."/>
            <person name="Zhan W."/>
            <person name="Jiang J.F."/>
            <person name="Wang Q."/>
            <person name="Zhang B."/>
            <person name="Ji P."/>
            <person name="Bell-Sakyi L."/>
            <person name="Cui X.M."/>
            <person name="Yuan T.T."/>
            <person name="Jiang B.G."/>
            <person name="Yang W.F."/>
            <person name="Lam T.T."/>
            <person name="Chang Q.C."/>
            <person name="Ding S.J."/>
            <person name="Wang X.J."/>
            <person name="Zhu J.G."/>
            <person name="Ruan X.D."/>
            <person name="Zhao L."/>
            <person name="Wei J.T."/>
            <person name="Ye R.Z."/>
            <person name="Que T.C."/>
            <person name="Du C.H."/>
            <person name="Zhou Y.H."/>
            <person name="Cheng J.X."/>
            <person name="Dai P.F."/>
            <person name="Guo W.B."/>
            <person name="Han X.H."/>
            <person name="Huang E.J."/>
            <person name="Li L.F."/>
            <person name="Wei W."/>
            <person name="Gao Y.C."/>
            <person name="Liu J.Z."/>
            <person name="Shao H.Z."/>
            <person name="Wang X."/>
            <person name="Wang C.C."/>
            <person name="Yang T.C."/>
            <person name="Huo Q.B."/>
            <person name="Li W."/>
            <person name="Chen H.Y."/>
            <person name="Chen S.E."/>
            <person name="Zhou L.G."/>
            <person name="Ni X.B."/>
            <person name="Tian J.H."/>
            <person name="Sheng Y."/>
            <person name="Liu T."/>
            <person name="Pan Y.S."/>
            <person name="Xia L.Y."/>
            <person name="Li J."/>
            <person name="Zhao F."/>
            <person name="Cao W.C."/>
        </authorList>
    </citation>
    <scope>NUCLEOTIDE SEQUENCE</scope>
    <source>
        <strain evidence="13">Rmic-2018</strain>
    </source>
</reference>
<comment type="similarity">
    <text evidence="3">Belongs to the ATG2 family.</text>
</comment>
<name>A0A9J6DZE5_RHIMP</name>
<dbReference type="GO" id="GO:0043495">
    <property type="term" value="F:protein-membrane adaptor activity"/>
    <property type="evidence" value="ECO:0007669"/>
    <property type="project" value="TreeGrafter"/>
</dbReference>
<keyword evidence="8" id="KW-0445">Lipid transport</keyword>
<evidence type="ECO:0000256" key="11">
    <source>
        <dbReference type="ARBA" id="ARBA00024615"/>
    </source>
</evidence>
<keyword evidence="9" id="KW-0472">Membrane</keyword>
<dbReference type="GO" id="GO:0061709">
    <property type="term" value="P:reticulophagy"/>
    <property type="evidence" value="ECO:0007669"/>
    <property type="project" value="TreeGrafter"/>
</dbReference>
<evidence type="ECO:0000256" key="5">
    <source>
        <dbReference type="ARBA" id="ARBA00022448"/>
    </source>
</evidence>
<dbReference type="AlphaFoldDB" id="A0A9J6DZE5"/>
<protein>
    <recommendedName>
        <fullName evidence="4">Autophagy-related protein 2</fullName>
    </recommendedName>
</protein>